<reference evidence="2" key="1">
    <citation type="submission" date="2020-04" db="EMBL/GenBank/DDBJ databases">
        <authorList>
            <person name="Chiriac C."/>
            <person name="Salcher M."/>
            <person name="Ghai R."/>
            <person name="Kavagutti S V."/>
        </authorList>
    </citation>
    <scope>NUCLEOTIDE SEQUENCE</scope>
</reference>
<evidence type="ECO:0000313" key="4">
    <source>
        <dbReference type="EMBL" id="CAB4222301.1"/>
    </source>
</evidence>
<accession>A0A6J5PC94</accession>
<protein>
    <recommendedName>
        <fullName evidence="5">DUF1376 domain-containing protein</fullName>
    </recommendedName>
</protein>
<dbReference type="InterPro" id="IPR010781">
    <property type="entry name" value="DUF1376"/>
</dbReference>
<evidence type="ECO:0000313" key="3">
    <source>
        <dbReference type="EMBL" id="CAB4196211.1"/>
    </source>
</evidence>
<evidence type="ECO:0008006" key="5">
    <source>
        <dbReference type="Google" id="ProtNLM"/>
    </source>
</evidence>
<proteinExistence type="predicted"/>
<name>A0A6J5PC94_9CAUD</name>
<dbReference type="EMBL" id="LR797244">
    <property type="protein sequence ID" value="CAB4196211.1"/>
    <property type="molecule type" value="Genomic_DNA"/>
</dbReference>
<dbReference type="EMBL" id="LR797513">
    <property type="protein sequence ID" value="CAB4222301.1"/>
    <property type="molecule type" value="Genomic_DNA"/>
</dbReference>
<feature type="compositionally biased region" description="Basic and acidic residues" evidence="1">
    <location>
        <begin position="149"/>
        <end position="168"/>
    </location>
</feature>
<feature type="region of interest" description="Disordered" evidence="1">
    <location>
        <begin position="94"/>
        <end position="215"/>
    </location>
</feature>
<organism evidence="2">
    <name type="scientific">uncultured Caudovirales phage</name>
    <dbReference type="NCBI Taxonomy" id="2100421"/>
    <lineage>
        <taxon>Viruses</taxon>
        <taxon>Duplodnaviria</taxon>
        <taxon>Heunggongvirae</taxon>
        <taxon>Uroviricota</taxon>
        <taxon>Caudoviricetes</taxon>
        <taxon>Peduoviridae</taxon>
        <taxon>Maltschvirus</taxon>
        <taxon>Maltschvirus maltsch</taxon>
    </lineage>
</organism>
<dbReference type="Pfam" id="PF07120">
    <property type="entry name" value="DUF1376"/>
    <property type="match status" value="1"/>
</dbReference>
<evidence type="ECO:0000313" key="2">
    <source>
        <dbReference type="EMBL" id="CAB4167516.1"/>
    </source>
</evidence>
<gene>
    <name evidence="3" type="ORF">UFOVP1293_86</name>
    <name evidence="4" type="ORF">UFOVP1644_9</name>
    <name evidence="2" type="ORF">UFOVP860_25</name>
</gene>
<evidence type="ECO:0000256" key="1">
    <source>
        <dbReference type="SAM" id="MobiDB-lite"/>
    </source>
</evidence>
<sequence length="346" mass="37721">MSAARPDTWMPIYWGDYAKDTGHLGAVHHGAYMMLIKHYWVTGEPLVNDDAQLWRIACADSLAHWKKLKPIVLAFFQLRDGRLHHGRIEQELENAGRNANRRADTARRAAEARWGKRGGGDGGSSNGDAGGNAPSNAPGMRPASALSSTERHLSSDGGDDQSKTRIGTEDGPSPSQTIENQRVGDTADMPDACSKHSPSMLEAMHGECSPPSPSPKTIVVTTEDHSLFEGPPTPDSEPIVDHLAIPEFLRRPGTLTAELIAPDWLPSQSAQDKLAQSRPDLTSEIVQRRMQEFRNWCAERNTRTHNADATWFSFMVKTHVQSGNRFSSDGRSVSAGLAGLAEAGSR</sequence>
<feature type="compositionally biased region" description="Gly residues" evidence="1">
    <location>
        <begin position="120"/>
        <end position="130"/>
    </location>
</feature>
<feature type="compositionally biased region" description="Basic and acidic residues" evidence="1">
    <location>
        <begin position="101"/>
        <end position="114"/>
    </location>
</feature>
<dbReference type="EMBL" id="LR796812">
    <property type="protein sequence ID" value="CAB4167516.1"/>
    <property type="molecule type" value="Genomic_DNA"/>
</dbReference>